<dbReference type="AlphaFoldDB" id="A0A7K1T1K8"/>
<organism evidence="1 2">
    <name type="scientific">Mucilaginibacter arboris</name>
    <dbReference type="NCBI Taxonomy" id="2682090"/>
    <lineage>
        <taxon>Bacteria</taxon>
        <taxon>Pseudomonadati</taxon>
        <taxon>Bacteroidota</taxon>
        <taxon>Sphingobacteriia</taxon>
        <taxon>Sphingobacteriales</taxon>
        <taxon>Sphingobacteriaceae</taxon>
        <taxon>Mucilaginibacter</taxon>
    </lineage>
</organism>
<dbReference type="EMBL" id="WPIK01000028">
    <property type="protein sequence ID" value="MVN23472.1"/>
    <property type="molecule type" value="Genomic_DNA"/>
</dbReference>
<protein>
    <submittedName>
        <fullName evidence="1">DUF3223 domain-containing protein</fullName>
    </submittedName>
</protein>
<sequence length="250" mass="29475">MKNPTTIGNKVFKHKKDALNHYKNILSSYRFQESLSDEHYNDVLDLIYYKYSFYDDVESENKEENIDDTGTEEDVEIVDIIIGKVQFNTKCFEIVYSDSSSSYISYIQSINRTKYNPENIFNIACRNAIQNDMRAIKQKYFDNNSYKGQVKCQETGELCKWESLVVDHRQPNTFSIIVDRFKEIRQIDTSKIEYFVNDNNLLLFSDTHLLTDFILYHKTKANLRIVKKENNLSRTGMARVKQSNNDLKIE</sequence>
<comment type="caution">
    <text evidence="1">The sequence shown here is derived from an EMBL/GenBank/DDBJ whole genome shotgun (WGS) entry which is preliminary data.</text>
</comment>
<dbReference type="RefSeq" id="WP_157569739.1">
    <property type="nucleotide sequence ID" value="NZ_WPIK01000028.1"/>
</dbReference>
<gene>
    <name evidence="1" type="ORF">GO621_18265</name>
</gene>
<evidence type="ECO:0000313" key="2">
    <source>
        <dbReference type="Proteomes" id="UP000462014"/>
    </source>
</evidence>
<reference evidence="1 2" key="1">
    <citation type="submission" date="2019-12" db="EMBL/GenBank/DDBJ databases">
        <title>Mucilaginibacter sp. HMF7410 genome sequencing and assembly.</title>
        <authorList>
            <person name="Kang H."/>
            <person name="Cha I."/>
            <person name="Kim H."/>
            <person name="Joh K."/>
        </authorList>
    </citation>
    <scope>NUCLEOTIDE SEQUENCE [LARGE SCALE GENOMIC DNA]</scope>
    <source>
        <strain evidence="1 2">HMF7410</strain>
    </source>
</reference>
<evidence type="ECO:0000313" key="1">
    <source>
        <dbReference type="EMBL" id="MVN23472.1"/>
    </source>
</evidence>
<proteinExistence type="predicted"/>
<keyword evidence="2" id="KW-1185">Reference proteome</keyword>
<dbReference type="Gene3D" id="3.10.450.40">
    <property type="match status" value="1"/>
</dbReference>
<dbReference type="Proteomes" id="UP000462014">
    <property type="component" value="Unassembled WGS sequence"/>
</dbReference>
<name>A0A7K1T1K8_9SPHI</name>
<accession>A0A7K1T1K8</accession>